<feature type="chain" id="PRO_5045892961" description="Transporter" evidence="1">
    <location>
        <begin position="23"/>
        <end position="292"/>
    </location>
</feature>
<name>A0ABX1CQK7_9SPHN</name>
<accession>A0ABX1CQK7</accession>
<keyword evidence="1" id="KW-0732">Signal</keyword>
<dbReference type="EMBL" id="JAAVJH010000008">
    <property type="protein sequence ID" value="NJR79546.1"/>
    <property type="molecule type" value="Genomic_DNA"/>
</dbReference>
<keyword evidence="3" id="KW-1185">Reference proteome</keyword>
<organism evidence="2 3">
    <name type="scientific">Sphingomonas corticis</name>
    <dbReference type="NCBI Taxonomy" id="2722791"/>
    <lineage>
        <taxon>Bacteria</taxon>
        <taxon>Pseudomonadati</taxon>
        <taxon>Pseudomonadota</taxon>
        <taxon>Alphaproteobacteria</taxon>
        <taxon>Sphingomonadales</taxon>
        <taxon>Sphingomonadaceae</taxon>
        <taxon>Sphingomonas</taxon>
    </lineage>
</organism>
<dbReference type="Proteomes" id="UP000732399">
    <property type="component" value="Unassembled WGS sequence"/>
</dbReference>
<dbReference type="RefSeq" id="WP_168135106.1">
    <property type="nucleotide sequence ID" value="NZ_JAAVJH010000008.1"/>
</dbReference>
<gene>
    <name evidence="2" type="ORF">HBH26_13235</name>
</gene>
<evidence type="ECO:0000256" key="1">
    <source>
        <dbReference type="SAM" id="SignalP"/>
    </source>
</evidence>
<protein>
    <recommendedName>
        <fullName evidence="4">Transporter</fullName>
    </recommendedName>
</protein>
<evidence type="ECO:0000313" key="2">
    <source>
        <dbReference type="EMBL" id="NJR79546.1"/>
    </source>
</evidence>
<sequence length="292" mass="29101">MADGYAAALLAGVALLSAPAAAGQTVPTIDTEDAGLGTAAVGTGAFHPIVALDVRNGDFARGGYDDDAASLDRVPVHAQLGFAWALRRDEAGAGDLFVVATSSNGIHAPSSAERTAPRAWYESNNLVGLVARPGGVVAVGVAYTIKTSPNGISATTHEASVTAALDGEGVLAGMKPHAAATVRTKGDGGVFTQAGIAPQVALSGAEDAATLAFPLLVGVGWAGFYGAGTGDVAYGSGGIAFARPFAAGGAHWQLEAELLAVVRDATLRRLGSDVAERGAVVPLATVRLSVAF</sequence>
<feature type="signal peptide" evidence="1">
    <location>
        <begin position="1"/>
        <end position="22"/>
    </location>
</feature>
<proteinExistence type="predicted"/>
<evidence type="ECO:0008006" key="4">
    <source>
        <dbReference type="Google" id="ProtNLM"/>
    </source>
</evidence>
<reference evidence="2 3" key="1">
    <citation type="submission" date="2020-03" db="EMBL/GenBank/DDBJ databases">
        <authorList>
            <person name="Wang L."/>
            <person name="He N."/>
            <person name="Li Y."/>
            <person name="Fang Y."/>
            <person name="Zhang F."/>
        </authorList>
    </citation>
    <scope>NUCLEOTIDE SEQUENCE [LARGE SCALE GENOMIC DNA]</scope>
    <source>
        <strain evidence="2 3">36D10-4-7</strain>
    </source>
</reference>
<comment type="caution">
    <text evidence="2">The sequence shown here is derived from an EMBL/GenBank/DDBJ whole genome shotgun (WGS) entry which is preliminary data.</text>
</comment>
<evidence type="ECO:0000313" key="3">
    <source>
        <dbReference type="Proteomes" id="UP000732399"/>
    </source>
</evidence>